<comment type="caution">
    <text evidence="2">The sequence shown here is derived from an EMBL/GenBank/DDBJ whole genome shotgun (WGS) entry which is preliminary data.</text>
</comment>
<feature type="compositionally biased region" description="Low complexity" evidence="1">
    <location>
        <begin position="1"/>
        <end position="21"/>
    </location>
</feature>
<accession>A0A934TLX4</accession>
<dbReference type="EMBL" id="NHSD01000278">
    <property type="protein sequence ID" value="MBK5927881.1"/>
    <property type="molecule type" value="Genomic_DNA"/>
</dbReference>
<evidence type="ECO:0000313" key="2">
    <source>
        <dbReference type="EMBL" id="MBK5927881.1"/>
    </source>
</evidence>
<dbReference type="RefSeq" id="WP_201157632.1">
    <property type="nucleotide sequence ID" value="NZ_NHSD01000278.1"/>
</dbReference>
<organism evidence="2 3">
    <name type="scientific">Rhodobaculum claviforme</name>
    <dbReference type="NCBI Taxonomy" id="1549854"/>
    <lineage>
        <taxon>Bacteria</taxon>
        <taxon>Pseudomonadati</taxon>
        <taxon>Pseudomonadota</taxon>
        <taxon>Alphaproteobacteria</taxon>
        <taxon>Rhodobacterales</taxon>
        <taxon>Paracoccaceae</taxon>
        <taxon>Rhodobaculum</taxon>
    </lineage>
</organism>
<sequence>MTRSQRPTRSPSRSQSNSLSRGTPARRHVRSPRQHTPASIAEAVTGPVALRNLARPVVPARRTDDRRLAGWATAVLSVLGLRAGRDLVH</sequence>
<evidence type="ECO:0000256" key="1">
    <source>
        <dbReference type="SAM" id="MobiDB-lite"/>
    </source>
</evidence>
<dbReference type="AlphaFoldDB" id="A0A934TLX4"/>
<gene>
    <name evidence="2" type="ORF">CCR87_11185</name>
</gene>
<keyword evidence="3" id="KW-1185">Reference proteome</keyword>
<reference evidence="2" key="2">
    <citation type="journal article" date="2020" name="Microorganisms">
        <title>Osmotic Adaptation and Compatible Solute Biosynthesis of Phototrophic Bacteria as Revealed from Genome Analyses.</title>
        <authorList>
            <person name="Imhoff J.F."/>
            <person name="Rahn T."/>
            <person name="Kunzel S."/>
            <person name="Keller A."/>
            <person name="Neulinger S.C."/>
        </authorList>
    </citation>
    <scope>NUCLEOTIDE SEQUENCE</scope>
    <source>
        <strain evidence="2">LMG 28126</strain>
    </source>
</reference>
<feature type="region of interest" description="Disordered" evidence="1">
    <location>
        <begin position="1"/>
        <end position="43"/>
    </location>
</feature>
<proteinExistence type="predicted"/>
<feature type="compositionally biased region" description="Basic residues" evidence="1">
    <location>
        <begin position="24"/>
        <end position="33"/>
    </location>
</feature>
<dbReference type="Proteomes" id="UP000706333">
    <property type="component" value="Unassembled WGS sequence"/>
</dbReference>
<name>A0A934TLX4_9RHOB</name>
<evidence type="ECO:0000313" key="3">
    <source>
        <dbReference type="Proteomes" id="UP000706333"/>
    </source>
</evidence>
<protein>
    <submittedName>
        <fullName evidence="2">Uncharacterized protein</fullName>
    </submittedName>
</protein>
<reference evidence="2" key="1">
    <citation type="submission" date="2017-05" db="EMBL/GenBank/DDBJ databases">
        <authorList>
            <person name="Imhoff J.F."/>
            <person name="Rahn T."/>
            <person name="Kuenzel S."/>
            <person name="Neulinger S.C."/>
        </authorList>
    </citation>
    <scope>NUCLEOTIDE SEQUENCE</scope>
    <source>
        <strain evidence="2">LMG 28126</strain>
    </source>
</reference>